<feature type="region of interest" description="Disordered" evidence="1">
    <location>
        <begin position="1"/>
        <end position="54"/>
    </location>
</feature>
<keyword evidence="3" id="KW-1185">Reference proteome</keyword>
<evidence type="ECO:0000313" key="3">
    <source>
        <dbReference type="Proteomes" id="UP000272560"/>
    </source>
</evidence>
<feature type="compositionally biased region" description="Low complexity" evidence="1">
    <location>
        <begin position="13"/>
        <end position="27"/>
    </location>
</feature>
<dbReference type="Proteomes" id="UP000272560">
    <property type="component" value="Unassembled WGS sequence"/>
</dbReference>
<name>A0A3A5M1X8_9MICC</name>
<organism evidence="2 3">
    <name type="scientific">Arthrobacter cheniae</name>
    <dbReference type="NCBI Taxonomy" id="1258888"/>
    <lineage>
        <taxon>Bacteria</taxon>
        <taxon>Bacillati</taxon>
        <taxon>Actinomycetota</taxon>
        <taxon>Actinomycetes</taxon>
        <taxon>Micrococcales</taxon>
        <taxon>Micrococcaceae</taxon>
        <taxon>Arthrobacter</taxon>
    </lineage>
</organism>
<evidence type="ECO:0000256" key="1">
    <source>
        <dbReference type="SAM" id="MobiDB-lite"/>
    </source>
</evidence>
<feature type="compositionally biased region" description="Polar residues" evidence="1">
    <location>
        <begin position="34"/>
        <end position="54"/>
    </location>
</feature>
<dbReference type="AlphaFoldDB" id="A0A3A5M1X8"/>
<reference evidence="2 3" key="1">
    <citation type="submission" date="2018-09" db="EMBL/GenBank/DDBJ databases">
        <title>Novel species of Arthrobacter.</title>
        <authorList>
            <person name="Liu Q."/>
            <person name="Xin Y.-H."/>
        </authorList>
    </citation>
    <scope>NUCLEOTIDE SEQUENCE [LARGE SCALE GENOMIC DNA]</scope>
    <source>
        <strain evidence="2 3">Hz2</strain>
    </source>
</reference>
<protein>
    <submittedName>
        <fullName evidence="2">Uncharacterized protein</fullName>
    </submittedName>
</protein>
<dbReference type="EMBL" id="QZVT01000004">
    <property type="protein sequence ID" value="RJT80021.1"/>
    <property type="molecule type" value="Genomic_DNA"/>
</dbReference>
<sequence length="80" mass="8640">MTLIERPNLTRRPTVTSSPVVESTSPVREGGRYVTSNMPQPATQGQYVTGSTPTFSMGRGTYVTTSMPTDLRGGSYTYSS</sequence>
<gene>
    <name evidence="2" type="ORF">D6T63_09060</name>
</gene>
<accession>A0A3A5M1X8</accession>
<proteinExistence type="predicted"/>
<dbReference type="RefSeq" id="WP_120148668.1">
    <property type="nucleotide sequence ID" value="NZ_QZVT01000004.1"/>
</dbReference>
<evidence type="ECO:0000313" key="2">
    <source>
        <dbReference type="EMBL" id="RJT80021.1"/>
    </source>
</evidence>
<comment type="caution">
    <text evidence="2">The sequence shown here is derived from an EMBL/GenBank/DDBJ whole genome shotgun (WGS) entry which is preliminary data.</text>
</comment>
<dbReference type="OrthoDB" id="9998558at2"/>